<feature type="signal peptide" evidence="1">
    <location>
        <begin position="1"/>
        <end position="26"/>
    </location>
</feature>
<reference evidence="2 3" key="1">
    <citation type="submission" date="2017-06" db="EMBL/GenBank/DDBJ databases">
        <title>Cultured bacterium strain Saccharothrix yanglingensis Hhs.015.</title>
        <authorList>
            <person name="Xia Y."/>
        </authorList>
    </citation>
    <scope>NUCLEOTIDE SEQUENCE [LARGE SCALE GENOMIC DNA]</scope>
    <source>
        <strain evidence="2 3">Hhs.015</strain>
    </source>
</reference>
<evidence type="ECO:0008006" key="4">
    <source>
        <dbReference type="Google" id="ProtNLM"/>
    </source>
</evidence>
<gene>
    <name evidence="2" type="ORF">CKY47_04500</name>
</gene>
<sequence length="132" mass="13840">MRIAKTIAALALAAAGVLTGSAAAGAAPASAWDPDAPYAVTTWHYVNERSCPSSACAYLGTIPAWTRTIAYCWYQGEPVTDAGITNDVWLLVSLQDGGQRWASAVYFQGDAYAGLPGHAACRDHTLPRPQAA</sequence>
<feature type="chain" id="PRO_5046588875" description="Secreted protein" evidence="1">
    <location>
        <begin position="27"/>
        <end position="132"/>
    </location>
</feature>
<dbReference type="Proteomes" id="UP001225605">
    <property type="component" value="Unassembled WGS sequence"/>
</dbReference>
<protein>
    <recommendedName>
        <fullName evidence="4">Secreted protein</fullName>
    </recommendedName>
</protein>
<proteinExistence type="predicted"/>
<dbReference type="EMBL" id="NSDM01000001">
    <property type="protein sequence ID" value="MDQ2583254.1"/>
    <property type="molecule type" value="Genomic_DNA"/>
</dbReference>
<dbReference type="RefSeq" id="WP_306744315.1">
    <property type="nucleotide sequence ID" value="NZ_NSDM01000001.1"/>
</dbReference>
<name>A0ABU0WTS9_9PSEU</name>
<keyword evidence="3" id="KW-1185">Reference proteome</keyword>
<comment type="caution">
    <text evidence="2">The sequence shown here is derived from an EMBL/GenBank/DDBJ whole genome shotgun (WGS) entry which is preliminary data.</text>
</comment>
<keyword evidence="1" id="KW-0732">Signal</keyword>
<evidence type="ECO:0000256" key="1">
    <source>
        <dbReference type="SAM" id="SignalP"/>
    </source>
</evidence>
<evidence type="ECO:0000313" key="3">
    <source>
        <dbReference type="Proteomes" id="UP001225605"/>
    </source>
</evidence>
<accession>A0ABU0WTS9</accession>
<evidence type="ECO:0000313" key="2">
    <source>
        <dbReference type="EMBL" id="MDQ2583254.1"/>
    </source>
</evidence>
<organism evidence="2 3">
    <name type="scientific">Saccharothrix yanglingensis</name>
    <dbReference type="NCBI Taxonomy" id="659496"/>
    <lineage>
        <taxon>Bacteria</taxon>
        <taxon>Bacillati</taxon>
        <taxon>Actinomycetota</taxon>
        <taxon>Actinomycetes</taxon>
        <taxon>Pseudonocardiales</taxon>
        <taxon>Pseudonocardiaceae</taxon>
        <taxon>Saccharothrix</taxon>
    </lineage>
</organism>